<name>A0A381RK85_9ZZZZ</name>
<dbReference type="GO" id="GO:0019354">
    <property type="term" value="P:siroheme biosynthetic process"/>
    <property type="evidence" value="ECO:0007669"/>
    <property type="project" value="UniProtKB-UniPathway"/>
</dbReference>
<dbReference type="Pfam" id="PF14824">
    <property type="entry name" value="Sirohm_synth_M"/>
    <property type="match status" value="1"/>
</dbReference>
<feature type="non-terminal residue" evidence="7">
    <location>
        <position position="1"/>
    </location>
</feature>
<dbReference type="PANTHER" id="PTHR35330">
    <property type="entry name" value="SIROHEME BIOSYNTHESIS PROTEIN MET8"/>
    <property type="match status" value="1"/>
</dbReference>
<dbReference type="Pfam" id="PF13241">
    <property type="entry name" value="NAD_binding_7"/>
    <property type="match status" value="1"/>
</dbReference>
<evidence type="ECO:0000256" key="3">
    <source>
        <dbReference type="ARBA" id="ARBA00023002"/>
    </source>
</evidence>
<accession>A0A381RK85</accession>
<comment type="pathway">
    <text evidence="1">Porphyrin-containing compound metabolism; siroheme biosynthesis; sirohydrochlorin from precorrin-2: step 1/1.</text>
</comment>
<gene>
    <name evidence="7" type="ORF">METZ01_LOCUS45090</name>
</gene>
<dbReference type="SUPFAM" id="SSF75615">
    <property type="entry name" value="Siroheme synthase middle domains-like"/>
    <property type="match status" value="1"/>
</dbReference>
<dbReference type="InterPro" id="IPR028161">
    <property type="entry name" value="Met8-like"/>
</dbReference>
<keyword evidence="3" id="KW-0560">Oxidoreductase</keyword>
<evidence type="ECO:0000256" key="5">
    <source>
        <dbReference type="ARBA" id="ARBA00023244"/>
    </source>
</evidence>
<organism evidence="7">
    <name type="scientific">marine metagenome</name>
    <dbReference type="NCBI Taxonomy" id="408172"/>
    <lineage>
        <taxon>unclassified sequences</taxon>
        <taxon>metagenomes</taxon>
        <taxon>ecological metagenomes</taxon>
    </lineage>
</organism>
<dbReference type="UniPathway" id="UPA00262">
    <property type="reaction ID" value="UER00222"/>
</dbReference>
<protein>
    <recommendedName>
        <fullName evidence="2">precorrin-2 dehydrogenase</fullName>
        <ecNumber evidence="2">1.3.1.76</ecNumber>
    </recommendedName>
</protein>
<reference evidence="7" key="1">
    <citation type="submission" date="2018-05" db="EMBL/GenBank/DDBJ databases">
        <authorList>
            <person name="Lanie J.A."/>
            <person name="Ng W.-L."/>
            <person name="Kazmierczak K.M."/>
            <person name="Andrzejewski T.M."/>
            <person name="Davidsen T.M."/>
            <person name="Wayne K.J."/>
            <person name="Tettelin H."/>
            <person name="Glass J.I."/>
            <person name="Rusch D."/>
            <person name="Podicherti R."/>
            <person name="Tsui H.-C.T."/>
            <person name="Winkler M.E."/>
        </authorList>
    </citation>
    <scope>NUCLEOTIDE SEQUENCE</scope>
</reference>
<dbReference type="EC" id="1.3.1.76" evidence="2"/>
<evidence type="ECO:0000259" key="6">
    <source>
        <dbReference type="Pfam" id="PF14824"/>
    </source>
</evidence>
<dbReference type="GO" id="GO:0043115">
    <property type="term" value="F:precorrin-2 dehydrogenase activity"/>
    <property type="evidence" value="ECO:0007669"/>
    <property type="project" value="UniProtKB-EC"/>
</dbReference>
<dbReference type="Gene3D" id="3.30.160.110">
    <property type="entry name" value="Siroheme synthase, domain 2"/>
    <property type="match status" value="1"/>
</dbReference>
<dbReference type="EMBL" id="UINC01002043">
    <property type="protein sequence ID" value="SUZ92236.1"/>
    <property type="molecule type" value="Genomic_DNA"/>
</dbReference>
<feature type="domain" description="Siroheme synthase central" evidence="6">
    <location>
        <begin position="52"/>
        <end position="76"/>
    </location>
</feature>
<evidence type="ECO:0000256" key="4">
    <source>
        <dbReference type="ARBA" id="ARBA00023027"/>
    </source>
</evidence>
<evidence type="ECO:0000256" key="2">
    <source>
        <dbReference type="ARBA" id="ARBA00012400"/>
    </source>
</evidence>
<keyword evidence="4" id="KW-0520">NAD</keyword>
<dbReference type="PANTHER" id="PTHR35330:SF1">
    <property type="entry name" value="SIROHEME BIOSYNTHESIS PROTEIN MET8"/>
    <property type="match status" value="1"/>
</dbReference>
<dbReference type="NCBIfam" id="TIGR01470">
    <property type="entry name" value="cysG_Nterm"/>
    <property type="match status" value="1"/>
</dbReference>
<evidence type="ECO:0000256" key="1">
    <source>
        <dbReference type="ARBA" id="ARBA00005010"/>
    </source>
</evidence>
<dbReference type="InterPro" id="IPR006367">
    <property type="entry name" value="Sirohaem_synthase_N"/>
</dbReference>
<keyword evidence="5" id="KW-0627">Porphyrin biosynthesis</keyword>
<dbReference type="Gene3D" id="3.40.50.720">
    <property type="entry name" value="NAD(P)-binding Rossmann-like Domain"/>
    <property type="match status" value="1"/>
</dbReference>
<dbReference type="InterPro" id="IPR028281">
    <property type="entry name" value="Sirohaem_synthase_central"/>
</dbReference>
<proteinExistence type="predicted"/>
<dbReference type="AlphaFoldDB" id="A0A381RK85"/>
<evidence type="ECO:0000313" key="7">
    <source>
        <dbReference type="EMBL" id="SUZ92236.1"/>
    </source>
</evidence>
<sequence>EVASYRLAVAATGDPVVDGRVHRDAEAAGVWLNSADDPAHCTFTLPAVSRHGDLQVAVSTNGRSPAVAAWIRRLLDRWIRPEHARVLTLASEVRDELRDATGTTESPGWEDALDDQLLEMVRGDQTDAARQRLRRAVGLVATHEGAVR</sequence>
<dbReference type="GO" id="GO:0004325">
    <property type="term" value="F:ferrochelatase activity"/>
    <property type="evidence" value="ECO:0007669"/>
    <property type="project" value="InterPro"/>
</dbReference>